<sequence length="276" mass="30120">MDIQQILEDKLTRKVNMLNNIKSPLVEQAESVKNTISSYSGSIYNTTALEAKVESIIPTDLGFTTDSIQIVSDIKTTAINCFGDMPFIDAILRAGGTVVDNITAFPREIMKYVTDNFSSVLSAGMGVVGILSDVAEKVLSQAMEPIKDLLDKSGISSMFSEIDSLINCLSDEGYTDLLDWANTQLNTFVDDLNLDDLGNFNVSNYLGDIPGLNLNLQTNLTNIFDMGQEMKTEAETAITNASESVFSMIPTFTNTIDAQATNAVTTITSKLPIDWY</sequence>
<proteinExistence type="predicted"/>
<accession>A0A6M3IT82</accession>
<protein>
    <submittedName>
        <fullName evidence="1">Uncharacterized protein</fullName>
    </submittedName>
</protein>
<organism evidence="1">
    <name type="scientific">viral metagenome</name>
    <dbReference type="NCBI Taxonomy" id="1070528"/>
    <lineage>
        <taxon>unclassified sequences</taxon>
        <taxon>metagenomes</taxon>
        <taxon>organismal metagenomes</taxon>
    </lineage>
</organism>
<gene>
    <name evidence="1" type="ORF">MM415B01142_0002</name>
</gene>
<dbReference type="EMBL" id="MT141403">
    <property type="protein sequence ID" value="QJA60275.1"/>
    <property type="molecule type" value="Genomic_DNA"/>
</dbReference>
<dbReference type="AlphaFoldDB" id="A0A6M3IT82"/>
<reference evidence="1" key="1">
    <citation type="submission" date="2020-03" db="EMBL/GenBank/DDBJ databases">
        <title>The deep terrestrial virosphere.</title>
        <authorList>
            <person name="Holmfeldt K."/>
            <person name="Nilsson E."/>
            <person name="Simone D."/>
            <person name="Lopez-Fernandez M."/>
            <person name="Wu X."/>
            <person name="de Brujin I."/>
            <person name="Lundin D."/>
            <person name="Andersson A."/>
            <person name="Bertilsson S."/>
            <person name="Dopson M."/>
        </authorList>
    </citation>
    <scope>NUCLEOTIDE SEQUENCE</scope>
    <source>
        <strain evidence="1">MM415B01142</strain>
    </source>
</reference>
<name>A0A6M3IT82_9ZZZZ</name>
<evidence type="ECO:0000313" key="1">
    <source>
        <dbReference type="EMBL" id="QJA60275.1"/>
    </source>
</evidence>